<dbReference type="AlphaFoldDB" id="Q2R5W5"/>
<dbReference type="InterPro" id="IPR005162">
    <property type="entry name" value="Retrotrans_gag_dom"/>
</dbReference>
<protein>
    <submittedName>
        <fullName evidence="2">Transposable element protein, putative</fullName>
    </submittedName>
</protein>
<accession>Q2R5W5</accession>
<dbReference type="Proteomes" id="UP000000763">
    <property type="component" value="Chromosome 11"/>
</dbReference>
<evidence type="ECO:0000313" key="2">
    <source>
        <dbReference type="EMBL" id="AAX95956.1"/>
    </source>
</evidence>
<reference evidence="3" key="1">
    <citation type="journal article" date="2005" name="Nature">
        <title>The map-based sequence of the rice genome.</title>
        <authorList>
            <consortium name="International rice genome sequencing project (IRGSP)"/>
            <person name="Matsumoto T."/>
            <person name="Wu J."/>
            <person name="Kanamori H."/>
            <person name="Katayose Y."/>
            <person name="Fujisawa M."/>
            <person name="Namiki N."/>
            <person name="Mizuno H."/>
            <person name="Yamamoto K."/>
            <person name="Antonio B.A."/>
            <person name="Baba T."/>
            <person name="Sakata K."/>
            <person name="Nagamura Y."/>
            <person name="Aoki H."/>
            <person name="Arikawa K."/>
            <person name="Arita K."/>
            <person name="Bito T."/>
            <person name="Chiden Y."/>
            <person name="Fujitsuka N."/>
            <person name="Fukunaka R."/>
            <person name="Hamada M."/>
            <person name="Harada C."/>
            <person name="Hayashi A."/>
            <person name="Hijishita S."/>
            <person name="Honda M."/>
            <person name="Hosokawa S."/>
            <person name="Ichikawa Y."/>
            <person name="Idonuma A."/>
            <person name="Iijima M."/>
            <person name="Ikeda M."/>
            <person name="Ikeno M."/>
            <person name="Ito K."/>
            <person name="Ito S."/>
            <person name="Ito T."/>
            <person name="Ito Y."/>
            <person name="Ito Y."/>
            <person name="Iwabuchi A."/>
            <person name="Kamiya K."/>
            <person name="Karasawa W."/>
            <person name="Kurita K."/>
            <person name="Katagiri S."/>
            <person name="Kikuta A."/>
            <person name="Kobayashi H."/>
            <person name="Kobayashi N."/>
            <person name="Machita K."/>
            <person name="Maehara T."/>
            <person name="Masukawa M."/>
            <person name="Mizubayashi T."/>
            <person name="Mukai Y."/>
            <person name="Nagasaki H."/>
            <person name="Nagata Y."/>
            <person name="Naito S."/>
            <person name="Nakashima M."/>
            <person name="Nakama Y."/>
            <person name="Nakamichi Y."/>
            <person name="Nakamura M."/>
            <person name="Meguro A."/>
            <person name="Negishi M."/>
            <person name="Ohta I."/>
            <person name="Ohta T."/>
            <person name="Okamoto M."/>
            <person name="Ono N."/>
            <person name="Saji S."/>
            <person name="Sakaguchi M."/>
            <person name="Sakai K."/>
            <person name="Shibata M."/>
            <person name="Shimokawa T."/>
            <person name="Song J."/>
            <person name="Takazaki Y."/>
            <person name="Terasawa K."/>
            <person name="Tsugane M."/>
            <person name="Tsuji K."/>
            <person name="Ueda S."/>
            <person name="Waki K."/>
            <person name="Yamagata H."/>
            <person name="Yamamoto M."/>
            <person name="Yamamoto S."/>
            <person name="Yamane H."/>
            <person name="Yoshiki S."/>
            <person name="Yoshihara R."/>
            <person name="Yukawa K."/>
            <person name="Zhong H."/>
            <person name="Yano M."/>
            <person name="Yuan Q."/>
            <person name="Ouyang S."/>
            <person name="Liu J."/>
            <person name="Jones K.M."/>
            <person name="Gansberger K."/>
            <person name="Moffat K."/>
            <person name="Hill J."/>
            <person name="Bera J."/>
            <person name="Fadrosh D."/>
            <person name="Jin S."/>
            <person name="Johri S."/>
            <person name="Kim M."/>
            <person name="Overton L."/>
            <person name="Reardon M."/>
            <person name="Tsitrin T."/>
            <person name="Vuong H."/>
            <person name="Weaver B."/>
            <person name="Ciecko A."/>
            <person name="Tallon L."/>
            <person name="Jackson J."/>
            <person name="Pai G."/>
            <person name="Aken S.V."/>
            <person name="Utterback T."/>
            <person name="Reidmuller S."/>
            <person name="Feldblyum T."/>
            <person name="Hsiao J."/>
            <person name="Zismann V."/>
            <person name="Iobst S."/>
            <person name="de Vazeille A.R."/>
            <person name="Buell C.R."/>
            <person name="Ying K."/>
            <person name="Li Y."/>
            <person name="Lu T."/>
            <person name="Huang Y."/>
            <person name="Zhao Q."/>
            <person name="Feng Q."/>
            <person name="Zhang L."/>
            <person name="Zhu J."/>
            <person name="Weng Q."/>
            <person name="Mu J."/>
            <person name="Lu Y."/>
            <person name="Fan D."/>
            <person name="Liu Y."/>
            <person name="Guan J."/>
            <person name="Zhang Y."/>
            <person name="Yu S."/>
            <person name="Liu X."/>
            <person name="Zhang Y."/>
            <person name="Hong G."/>
            <person name="Han B."/>
            <person name="Choisne N."/>
            <person name="Demange N."/>
            <person name="Orjeda G."/>
            <person name="Samain S."/>
            <person name="Cattolico L."/>
            <person name="Pelletier E."/>
            <person name="Couloux A."/>
            <person name="Segurens B."/>
            <person name="Wincker P."/>
            <person name="D'Hont A."/>
            <person name="Scarpelli C."/>
            <person name="Weissenbach J."/>
            <person name="Salanoubat M."/>
            <person name="Quetier F."/>
            <person name="Yu Y."/>
            <person name="Kim H.R."/>
            <person name="Rambo T."/>
            <person name="Currie J."/>
            <person name="Collura K."/>
            <person name="Luo M."/>
            <person name="Yang T."/>
            <person name="Ammiraju J.S.S."/>
            <person name="Engler F."/>
            <person name="Soderlund C."/>
            <person name="Wing R.A."/>
            <person name="Palmer L.E."/>
            <person name="de la Bastide M."/>
            <person name="Spiegel L."/>
            <person name="Nascimento L."/>
            <person name="Zutavern T."/>
            <person name="O'Shaughnessy A."/>
            <person name="Dike S."/>
            <person name="Dedhia N."/>
            <person name="Preston R."/>
            <person name="Balija V."/>
            <person name="McCombie W.R."/>
            <person name="Chow T."/>
            <person name="Chen H."/>
            <person name="Chung M."/>
            <person name="Chen C."/>
            <person name="Shaw J."/>
            <person name="Wu H."/>
            <person name="Hsiao K."/>
            <person name="Chao Y."/>
            <person name="Chu M."/>
            <person name="Cheng C."/>
            <person name="Hour A."/>
            <person name="Lee P."/>
            <person name="Lin S."/>
            <person name="Lin Y."/>
            <person name="Liou J."/>
            <person name="Liu S."/>
            <person name="Hsing Y."/>
            <person name="Raghuvanshi S."/>
            <person name="Mohanty A."/>
            <person name="Bharti A.K."/>
            <person name="Gaur A."/>
            <person name="Gupta V."/>
            <person name="Kumar D."/>
            <person name="Ravi V."/>
            <person name="Vij S."/>
            <person name="Kapur A."/>
            <person name="Khurana P."/>
            <person name="Khurana P."/>
            <person name="Khurana J.P."/>
            <person name="Tyagi A.K."/>
            <person name="Gaikwad K."/>
            <person name="Singh A."/>
            <person name="Dalal V."/>
            <person name="Srivastava S."/>
            <person name="Dixit A."/>
            <person name="Pal A.K."/>
            <person name="Ghazi I.A."/>
            <person name="Yadav M."/>
            <person name="Pandit A."/>
            <person name="Bhargava A."/>
            <person name="Sureshbabu K."/>
            <person name="Batra K."/>
            <person name="Sharma T.R."/>
            <person name="Mohapatra T."/>
            <person name="Singh N.K."/>
            <person name="Messing J."/>
            <person name="Nelson A.B."/>
            <person name="Fuks G."/>
            <person name="Kavchok S."/>
            <person name="Keizer G."/>
            <person name="Linton E."/>
            <person name="Llaca V."/>
            <person name="Song R."/>
            <person name="Tanyolac B."/>
            <person name="Young S."/>
            <person name="Ho-Il K."/>
            <person name="Hahn J.H."/>
            <person name="Sangsakoo G."/>
            <person name="Vanavichit A."/>
            <person name="de Mattos Luiz.A.T."/>
            <person name="Zimmer P.D."/>
            <person name="Malone G."/>
            <person name="Dellagostin O."/>
            <person name="de Oliveira A.C."/>
            <person name="Bevan M."/>
            <person name="Bancroft I."/>
            <person name="Minx P."/>
            <person name="Cordum H."/>
            <person name="Wilson R."/>
            <person name="Cheng Z."/>
            <person name="Jin W."/>
            <person name="Jiang J."/>
            <person name="Leong S.A."/>
            <person name="Iwama H."/>
            <person name="Gojobori T."/>
            <person name="Itoh T."/>
            <person name="Niimura Y."/>
            <person name="Fujii Y."/>
            <person name="Habara T."/>
            <person name="Sakai H."/>
            <person name="Sato Y."/>
            <person name="Wilson G."/>
            <person name="Kumar K."/>
            <person name="McCouch S."/>
            <person name="Juretic N."/>
            <person name="Hoen D."/>
            <person name="Wright S."/>
            <person name="Bruskiewich R."/>
            <person name="Bureau T."/>
            <person name="Miyao A."/>
            <person name="Hirochika H."/>
            <person name="Nishikawa T."/>
            <person name="Kadowaki K."/>
            <person name="Sugiura M."/>
            <person name="Burr B."/>
            <person name="Sasaki T."/>
        </authorList>
    </citation>
    <scope>NUCLEOTIDE SEQUENCE [LARGE SCALE GENOMIC DNA]</scope>
    <source>
        <strain evidence="3">cv. Nipponbare</strain>
    </source>
</reference>
<sequence length="339" mass="38680">MRQETVQWKLFPFSLQERAKQWYTSTVGCVNGSWEKLRDRFCLAFFLVTRITALRVEILSFKHIKYESIGAAWSRFTNLVQSGLTLSLPEYVLLQHFHTGLDKESAFYLDITVGGSFMHKTPSEGRTILDRILENTSFMMQSDEPQPEASVSKIEEPLTIEPLSKPSTSASSIDEKVPEQLPVENEEIQTPDRAAVLFRDDFDEDYGNTLNYFSKKKPLIPLPPPDPMELGFLRETVQELTSIMSDEWLREAELSSKVIRINTAPRIILCHLEGNDIGILYSPTIGGNLISEYFAFTYLSDKAVTPTNKFFKHPNGNIIEGFGRRSWISMSLKFKTLTS</sequence>
<proteinExistence type="predicted"/>
<organism evidence="2 3">
    <name type="scientific">Oryza sativa subsp. japonica</name>
    <name type="common">Rice</name>
    <dbReference type="NCBI Taxonomy" id="39947"/>
    <lineage>
        <taxon>Eukaryota</taxon>
        <taxon>Viridiplantae</taxon>
        <taxon>Streptophyta</taxon>
        <taxon>Embryophyta</taxon>
        <taxon>Tracheophyta</taxon>
        <taxon>Spermatophyta</taxon>
        <taxon>Magnoliopsida</taxon>
        <taxon>Liliopsida</taxon>
        <taxon>Poales</taxon>
        <taxon>Poaceae</taxon>
        <taxon>BOP clade</taxon>
        <taxon>Oryzoideae</taxon>
        <taxon>Oryzeae</taxon>
        <taxon>Oryzinae</taxon>
        <taxon>Oryza</taxon>
        <taxon>Oryza sativa</taxon>
    </lineage>
</organism>
<dbReference type="PANTHER" id="PTHR33223:SF11">
    <property type="entry name" value="ELEMENT PROTEIN, PUTATIVE-RELATED"/>
    <property type="match status" value="1"/>
</dbReference>
<feature type="domain" description="Retrotransposon gag" evidence="1">
    <location>
        <begin position="9"/>
        <end position="102"/>
    </location>
</feature>
<dbReference type="EMBL" id="AC146939">
    <property type="protein sequence ID" value="AAX95956.1"/>
    <property type="molecule type" value="Genomic_DNA"/>
</dbReference>
<dbReference type="PANTHER" id="PTHR33223">
    <property type="entry name" value="CCHC-TYPE DOMAIN-CONTAINING PROTEIN"/>
    <property type="match status" value="1"/>
</dbReference>
<reference evidence="3" key="2">
    <citation type="journal article" date="2008" name="Nucleic Acids Res.">
        <title>The rice annotation project database (RAP-DB): 2008 update.</title>
        <authorList>
            <consortium name="The rice annotation project (RAP)"/>
        </authorList>
    </citation>
    <scope>GENOME REANNOTATION</scope>
    <source>
        <strain evidence="3">cv. Nipponbare</strain>
    </source>
</reference>
<evidence type="ECO:0000313" key="3">
    <source>
        <dbReference type="Proteomes" id="UP000000763"/>
    </source>
</evidence>
<evidence type="ECO:0000259" key="1">
    <source>
        <dbReference type="Pfam" id="PF03732"/>
    </source>
</evidence>
<name>Q2R5W5_ORYSJ</name>
<dbReference type="Pfam" id="PF03732">
    <property type="entry name" value="Retrotrans_gag"/>
    <property type="match status" value="1"/>
</dbReference>
<gene>
    <name evidence="2" type="ordered locus">LOC_Os11g23110</name>
</gene>